<feature type="region of interest" description="Disordered" evidence="1">
    <location>
        <begin position="1"/>
        <end position="61"/>
    </location>
</feature>
<dbReference type="SUPFAM" id="SSF55073">
    <property type="entry name" value="Nucleotide cyclase"/>
    <property type="match status" value="1"/>
</dbReference>
<reference evidence="3 4" key="1">
    <citation type="submission" date="2020-10" db="EMBL/GenBank/DDBJ databases">
        <title>Sequencing the genomes of 1000 actinobacteria strains.</title>
        <authorList>
            <person name="Klenk H.-P."/>
        </authorList>
    </citation>
    <scope>NUCLEOTIDE SEQUENCE [LARGE SCALE GENOMIC DNA]</scope>
    <source>
        <strain evidence="3 4">DSM 46744</strain>
    </source>
</reference>
<gene>
    <name evidence="3" type="ORF">H4W34_001562</name>
</gene>
<dbReference type="PANTHER" id="PTHR24567">
    <property type="entry name" value="CRP FAMILY TRANSCRIPTIONAL REGULATORY PROTEIN"/>
    <property type="match status" value="1"/>
</dbReference>
<dbReference type="CDD" id="cd00038">
    <property type="entry name" value="CAP_ED"/>
    <property type="match status" value="1"/>
</dbReference>
<dbReference type="InterPro" id="IPR014710">
    <property type="entry name" value="RmlC-like_jellyroll"/>
</dbReference>
<feature type="compositionally biased region" description="Basic and acidic residues" evidence="1">
    <location>
        <begin position="1"/>
        <end position="10"/>
    </location>
</feature>
<dbReference type="Pfam" id="PF00027">
    <property type="entry name" value="cNMP_binding"/>
    <property type="match status" value="1"/>
</dbReference>
<evidence type="ECO:0000256" key="1">
    <source>
        <dbReference type="SAM" id="MobiDB-lite"/>
    </source>
</evidence>
<dbReference type="SMART" id="SM00100">
    <property type="entry name" value="cNMP"/>
    <property type="match status" value="1"/>
</dbReference>
<name>A0ABR9JME1_9ACTN</name>
<evidence type="ECO:0000313" key="3">
    <source>
        <dbReference type="EMBL" id="MBE1531729.1"/>
    </source>
</evidence>
<dbReference type="Gene3D" id="2.60.120.10">
    <property type="entry name" value="Jelly Rolls"/>
    <property type="match status" value="1"/>
</dbReference>
<dbReference type="InterPro" id="IPR050397">
    <property type="entry name" value="Env_Response_Regulators"/>
</dbReference>
<accession>A0ABR9JME1</accession>
<dbReference type="InterPro" id="IPR029787">
    <property type="entry name" value="Nucleotide_cyclase"/>
</dbReference>
<dbReference type="EMBL" id="JADBDZ010000001">
    <property type="protein sequence ID" value="MBE1531729.1"/>
    <property type="molecule type" value="Genomic_DNA"/>
</dbReference>
<evidence type="ECO:0000259" key="2">
    <source>
        <dbReference type="PROSITE" id="PS50042"/>
    </source>
</evidence>
<comment type="caution">
    <text evidence="3">The sequence shown here is derived from an EMBL/GenBank/DDBJ whole genome shotgun (WGS) entry which is preliminary data.</text>
</comment>
<keyword evidence="4" id="KW-1185">Reference proteome</keyword>
<dbReference type="RefSeq" id="WP_192758542.1">
    <property type="nucleotide sequence ID" value="NZ_JADBDZ010000001.1"/>
</dbReference>
<dbReference type="Proteomes" id="UP000627838">
    <property type="component" value="Unassembled WGS sequence"/>
</dbReference>
<protein>
    <submittedName>
        <fullName evidence="3">Class 3 adenylate cyclase</fullName>
    </submittedName>
</protein>
<dbReference type="SUPFAM" id="SSF51206">
    <property type="entry name" value="cAMP-binding domain-like"/>
    <property type="match status" value="1"/>
</dbReference>
<proteinExistence type="predicted"/>
<feature type="domain" description="Cyclic nucleotide-binding" evidence="2">
    <location>
        <begin position="60"/>
        <end position="179"/>
    </location>
</feature>
<dbReference type="Gene3D" id="3.30.70.1230">
    <property type="entry name" value="Nucleotide cyclase"/>
    <property type="match status" value="1"/>
</dbReference>
<dbReference type="PANTHER" id="PTHR24567:SF74">
    <property type="entry name" value="HTH-TYPE TRANSCRIPTIONAL REGULATOR ARCR"/>
    <property type="match status" value="1"/>
</dbReference>
<feature type="compositionally biased region" description="Basic residues" evidence="1">
    <location>
        <begin position="19"/>
        <end position="31"/>
    </location>
</feature>
<evidence type="ECO:0000313" key="4">
    <source>
        <dbReference type="Proteomes" id="UP000627838"/>
    </source>
</evidence>
<sequence>MDEHLRDHAFDATPASCAGRRRGPVRHRPRTTARPAPGAPAASGGPAPAADPGPAARRGFWGSLTPAQQAGFLAAAPPVRYSLGDVLWREGDVADHVMVIRSGTVLISVRRDGREWPLAIRGPGDIIGERASLRLGRRSATIVALEEVHAVFVTTREFADYLTRHPQVLDVLENELYGRLTEPSGIEVREPETGSVSACAGHVCVHGPAMPPHAPPADLYSRPPCCSPAHATPHAVLHQHAPRPQAVLGPAGAPHWTGQNCTIMFTDIAGYSGAHRDDGDRLDMKRGMYESLHEAFAMSNVPWAACHSEDRGDGALIVVPPTVPTTSLVDPLLTWLAARLRRHNRRSGEAVRFQLRLALHVGPVTFDGHGVSGWPLIQASRLLDAAPFKDRLAVTGADLGVIASDFVYESYIAHSPGYVDGSVYEPLTCKVKETEVSGWMHLLGDPPLRAVT</sequence>
<dbReference type="InterPro" id="IPR000595">
    <property type="entry name" value="cNMP-bd_dom"/>
</dbReference>
<feature type="compositionally biased region" description="Low complexity" evidence="1">
    <location>
        <begin position="32"/>
        <end position="59"/>
    </location>
</feature>
<dbReference type="PROSITE" id="PS50042">
    <property type="entry name" value="CNMP_BINDING_3"/>
    <property type="match status" value="1"/>
</dbReference>
<organism evidence="3 4">
    <name type="scientific">Actinomadura algeriensis</name>
    <dbReference type="NCBI Taxonomy" id="1679523"/>
    <lineage>
        <taxon>Bacteria</taxon>
        <taxon>Bacillati</taxon>
        <taxon>Actinomycetota</taxon>
        <taxon>Actinomycetes</taxon>
        <taxon>Streptosporangiales</taxon>
        <taxon>Thermomonosporaceae</taxon>
        <taxon>Actinomadura</taxon>
    </lineage>
</organism>
<dbReference type="InterPro" id="IPR018490">
    <property type="entry name" value="cNMP-bd_dom_sf"/>
</dbReference>